<feature type="chain" id="PRO_5008146665" evidence="1">
    <location>
        <begin position="24"/>
        <end position="160"/>
    </location>
</feature>
<feature type="domain" description="SPRY" evidence="2">
    <location>
        <begin position="79"/>
        <end position="152"/>
    </location>
</feature>
<dbReference type="InterPro" id="IPR043136">
    <property type="entry name" value="B30.2/SPRY_sf"/>
</dbReference>
<name>A0A183BVN7_GLOPA</name>
<dbReference type="Gene3D" id="2.60.120.920">
    <property type="match status" value="1"/>
</dbReference>
<feature type="signal peptide" evidence="1">
    <location>
        <begin position="1"/>
        <end position="23"/>
    </location>
</feature>
<sequence>MCTFLFLGAICFVVASILLETDASPPKTDNAESDAGKGPLIAQDSLTLSGLTVEYNGENLGNRFVCAAQPISKEKNDIFYYEMTISALTYASIGFAKKQMPERASDGGHQNIYEYDNFGNRVKSREFVVGDVVGCGVNFKTGKFFYTKKGELLREKKNKN</sequence>
<protein>
    <submittedName>
        <fullName evidence="4">SPRY domain-containing protein</fullName>
    </submittedName>
</protein>
<keyword evidence="3" id="KW-1185">Reference proteome</keyword>
<evidence type="ECO:0000313" key="4">
    <source>
        <dbReference type="WBParaSite" id="GPLIN_000467500"/>
    </source>
</evidence>
<dbReference type="WBParaSite" id="GPLIN_000467500">
    <property type="protein sequence ID" value="GPLIN_000467500"/>
    <property type="gene ID" value="GPLIN_000467500"/>
</dbReference>
<evidence type="ECO:0000313" key="3">
    <source>
        <dbReference type="Proteomes" id="UP000050741"/>
    </source>
</evidence>
<keyword evidence="1" id="KW-0732">Signal</keyword>
<accession>A0A183BVN7</accession>
<dbReference type="Proteomes" id="UP000050741">
    <property type="component" value="Unassembled WGS sequence"/>
</dbReference>
<proteinExistence type="predicted"/>
<organism evidence="3 4">
    <name type="scientific">Globodera pallida</name>
    <name type="common">Potato cyst nematode worm</name>
    <name type="synonym">Heterodera pallida</name>
    <dbReference type="NCBI Taxonomy" id="36090"/>
    <lineage>
        <taxon>Eukaryota</taxon>
        <taxon>Metazoa</taxon>
        <taxon>Ecdysozoa</taxon>
        <taxon>Nematoda</taxon>
        <taxon>Chromadorea</taxon>
        <taxon>Rhabditida</taxon>
        <taxon>Tylenchina</taxon>
        <taxon>Tylenchomorpha</taxon>
        <taxon>Tylenchoidea</taxon>
        <taxon>Heteroderidae</taxon>
        <taxon>Heteroderinae</taxon>
        <taxon>Globodera</taxon>
    </lineage>
</organism>
<reference evidence="4" key="3">
    <citation type="submission" date="2016-06" db="UniProtKB">
        <authorList>
            <consortium name="WormBaseParasite"/>
        </authorList>
    </citation>
    <scope>IDENTIFICATION</scope>
</reference>
<dbReference type="SUPFAM" id="SSF49899">
    <property type="entry name" value="Concanavalin A-like lectins/glucanases"/>
    <property type="match status" value="1"/>
</dbReference>
<dbReference type="AlphaFoldDB" id="A0A183BVN7"/>
<reference evidence="3" key="2">
    <citation type="submission" date="2014-05" db="EMBL/GenBank/DDBJ databases">
        <title>The genome and life-stage specific transcriptomes of Globodera pallida elucidate key aspects of plant parasitism by a cyst nematode.</title>
        <authorList>
            <person name="Cotton J.A."/>
            <person name="Lilley C.J."/>
            <person name="Jones L.M."/>
            <person name="Kikuchi T."/>
            <person name="Reid A.J."/>
            <person name="Thorpe P."/>
            <person name="Tsai I.J."/>
            <person name="Beasley H."/>
            <person name="Blok V."/>
            <person name="Cock P.J.A."/>
            <person name="Van den Akker S.E."/>
            <person name="Holroyd N."/>
            <person name="Hunt M."/>
            <person name="Mantelin S."/>
            <person name="Naghra H."/>
            <person name="Pain A."/>
            <person name="Palomares-Rius J.E."/>
            <person name="Zarowiecki M."/>
            <person name="Berriman M."/>
            <person name="Jones J.T."/>
            <person name="Urwin P.E."/>
        </authorList>
    </citation>
    <scope>NUCLEOTIDE SEQUENCE [LARGE SCALE GENOMIC DNA]</scope>
    <source>
        <strain evidence="3">Lindley</strain>
    </source>
</reference>
<evidence type="ECO:0000256" key="1">
    <source>
        <dbReference type="SAM" id="SignalP"/>
    </source>
</evidence>
<dbReference type="InterPro" id="IPR003877">
    <property type="entry name" value="SPRY_dom"/>
</dbReference>
<dbReference type="Pfam" id="PF00622">
    <property type="entry name" value="SPRY"/>
    <property type="match status" value="1"/>
</dbReference>
<evidence type="ECO:0000259" key="2">
    <source>
        <dbReference type="Pfam" id="PF00622"/>
    </source>
</evidence>
<reference evidence="3" key="1">
    <citation type="submission" date="2013-12" db="EMBL/GenBank/DDBJ databases">
        <authorList>
            <person name="Aslett M."/>
        </authorList>
    </citation>
    <scope>NUCLEOTIDE SEQUENCE [LARGE SCALE GENOMIC DNA]</scope>
    <source>
        <strain evidence="3">Lindley</strain>
    </source>
</reference>
<dbReference type="InterPro" id="IPR013320">
    <property type="entry name" value="ConA-like_dom_sf"/>
</dbReference>